<dbReference type="EMBL" id="JAOUSF010000004">
    <property type="protein sequence ID" value="MCU9614529.1"/>
    <property type="molecule type" value="Genomic_DNA"/>
</dbReference>
<accession>A0AAE3LRD8</accession>
<feature type="transmembrane region" description="Helical" evidence="1">
    <location>
        <begin position="137"/>
        <end position="159"/>
    </location>
</feature>
<name>A0AAE3LRD8_9BACI</name>
<keyword evidence="1" id="KW-0812">Transmembrane</keyword>
<comment type="caution">
    <text evidence="2">The sequence shown here is derived from an EMBL/GenBank/DDBJ whole genome shotgun (WGS) entry which is preliminary data.</text>
</comment>
<dbReference type="PANTHER" id="PTHR37305">
    <property type="entry name" value="INTEGRAL MEMBRANE PROTEIN-RELATED"/>
    <property type="match status" value="1"/>
</dbReference>
<evidence type="ECO:0000256" key="1">
    <source>
        <dbReference type="SAM" id="Phobius"/>
    </source>
</evidence>
<feature type="transmembrane region" description="Helical" evidence="1">
    <location>
        <begin position="219"/>
        <end position="238"/>
    </location>
</feature>
<proteinExistence type="predicted"/>
<dbReference type="AlphaFoldDB" id="A0AAE3LRD8"/>
<organism evidence="2 3">
    <name type="scientific">Perspicuibacillus lycopersici</name>
    <dbReference type="NCBI Taxonomy" id="1325689"/>
    <lineage>
        <taxon>Bacteria</taxon>
        <taxon>Bacillati</taxon>
        <taxon>Bacillota</taxon>
        <taxon>Bacilli</taxon>
        <taxon>Bacillales</taxon>
        <taxon>Bacillaceae</taxon>
        <taxon>Perspicuibacillus</taxon>
    </lineage>
</organism>
<feature type="transmembrane region" description="Helical" evidence="1">
    <location>
        <begin position="56"/>
        <end position="77"/>
    </location>
</feature>
<keyword evidence="1" id="KW-0472">Membrane</keyword>
<dbReference type="Proteomes" id="UP001209318">
    <property type="component" value="Unassembled WGS sequence"/>
</dbReference>
<reference evidence="2" key="1">
    <citation type="submission" date="2022-10" db="EMBL/GenBank/DDBJ databases">
        <title>Description of Fervidibacillus gen. nov. in the family Fervidibacillaceae fam. nov. with two species, Fervidibacillus albus sp. nov., and Fervidibacillus halotolerans sp. nov., isolated from tidal flat sediments.</title>
        <authorList>
            <person name="Kwon K.K."/>
            <person name="Yang S.-H."/>
        </authorList>
    </citation>
    <scope>NUCLEOTIDE SEQUENCE</scope>
    <source>
        <strain evidence="2">JCM 19140</strain>
    </source>
</reference>
<feature type="transmembrane region" description="Helical" evidence="1">
    <location>
        <begin position="166"/>
        <end position="184"/>
    </location>
</feature>
<dbReference type="Pfam" id="PF12730">
    <property type="entry name" value="ABC2_membrane_4"/>
    <property type="match status" value="1"/>
</dbReference>
<sequence length="243" mass="27517">MYHLLDAEWLKLRKSKITFIMFVGPIVGMILGLTVSTDMFPDEINHWFSTLMVMNLTYALLFLPLITGVLASTICRYEHQAGGWKQLLALPVTRGKVFIAKYLLLIVLIFAMQVLYLGAVVTIGFIHQYTDPFPMEIVWKSILGGWVATFPLAALQLWMSLMFKSFAAPLAVNVIFTLPAILAVNSEKVGPYYPWAQPFSMMYIGGDTKDVFFIPWEQLITVVGGGFLLFFLCGYIYFQRKAV</sequence>
<gene>
    <name evidence="2" type="ORF">OEV98_13375</name>
</gene>
<evidence type="ECO:0000313" key="2">
    <source>
        <dbReference type="EMBL" id="MCU9614529.1"/>
    </source>
</evidence>
<dbReference type="RefSeq" id="WP_263073823.1">
    <property type="nucleotide sequence ID" value="NZ_JAOUSF010000004.1"/>
</dbReference>
<dbReference type="CDD" id="cd21809">
    <property type="entry name" value="ABC-2_lan_permease-like"/>
    <property type="match status" value="1"/>
</dbReference>
<feature type="transmembrane region" description="Helical" evidence="1">
    <location>
        <begin position="98"/>
        <end position="125"/>
    </location>
</feature>
<feature type="transmembrane region" description="Helical" evidence="1">
    <location>
        <begin position="17"/>
        <end position="36"/>
    </location>
</feature>
<evidence type="ECO:0000313" key="3">
    <source>
        <dbReference type="Proteomes" id="UP001209318"/>
    </source>
</evidence>
<keyword evidence="3" id="KW-1185">Reference proteome</keyword>
<keyword evidence="1" id="KW-1133">Transmembrane helix</keyword>
<dbReference type="PANTHER" id="PTHR37305:SF1">
    <property type="entry name" value="MEMBRANE PROTEIN"/>
    <property type="match status" value="1"/>
</dbReference>
<protein>
    <submittedName>
        <fullName evidence="2">ABC transporter permease</fullName>
    </submittedName>
</protein>